<accession>A0A3S9A6J3</accession>
<dbReference type="EMBL" id="CP034437">
    <property type="protein sequence ID" value="AZN41352.1"/>
    <property type="molecule type" value="Genomic_DNA"/>
</dbReference>
<reference evidence="3" key="1">
    <citation type="submission" date="2018-12" db="EMBL/GenBank/DDBJ databases">
        <title>Genome sequence of Peanibacillus sp.</title>
        <authorList>
            <person name="Subramani G."/>
            <person name="Srinivasan S."/>
            <person name="Kim M.K."/>
        </authorList>
    </citation>
    <scope>NUCLEOTIDE SEQUENCE [LARGE SCALE GENOMIC DNA]</scope>
    <source>
        <strain evidence="3">18JY67-1</strain>
    </source>
</reference>
<proteinExistence type="predicted"/>
<keyword evidence="1" id="KW-1133">Transmembrane helix</keyword>
<dbReference type="AlphaFoldDB" id="A0A3S9A6J3"/>
<name>A0A3S9A6J3_9BACL</name>
<keyword evidence="1" id="KW-0472">Membrane</keyword>
<dbReference type="KEGG" id="palb:EJC50_17995"/>
<organism evidence="2 3">
    <name type="scientific">Paenibacillus albus</name>
    <dbReference type="NCBI Taxonomy" id="2495582"/>
    <lineage>
        <taxon>Bacteria</taxon>
        <taxon>Bacillati</taxon>
        <taxon>Bacillota</taxon>
        <taxon>Bacilli</taxon>
        <taxon>Bacillales</taxon>
        <taxon>Paenibacillaceae</taxon>
        <taxon>Paenibacillus</taxon>
    </lineage>
</organism>
<sequence length="294" mass="33900">MDNDLNKPFLVEKQKNRSPIIKIILVISGAACLILALCVVWFTMNNEPRQVDEDAIYVPAIMPSESYDPNSLSDQYGLITYKGKVYIRSGTKISREEAKSIRGDKLGRTTLGWNSGVGPFGKELTTNIGELDIFTVRGYDRGFRIMIYQEFDGGKIWAEFYECLNGMKVRNGADVFDQMKIIGHVQSAKWEALESWDYDKHEYKKFRPDKNLTRFLKSLRDAKPIKQEVVQEQGVFENGEQKFIYIKLEDGSEVSLRLFKDGNYVYYPVYYVASVGLFYKMDQAAFDSLWNRLV</sequence>
<gene>
    <name evidence="2" type="ORF">EJC50_17995</name>
</gene>
<evidence type="ECO:0000313" key="2">
    <source>
        <dbReference type="EMBL" id="AZN41352.1"/>
    </source>
</evidence>
<feature type="transmembrane region" description="Helical" evidence="1">
    <location>
        <begin position="20"/>
        <end position="42"/>
    </location>
</feature>
<evidence type="ECO:0000256" key="1">
    <source>
        <dbReference type="SAM" id="Phobius"/>
    </source>
</evidence>
<protein>
    <submittedName>
        <fullName evidence="2">Uncharacterized protein</fullName>
    </submittedName>
</protein>
<dbReference type="RefSeq" id="WP_126017059.1">
    <property type="nucleotide sequence ID" value="NZ_CP034437.1"/>
</dbReference>
<keyword evidence="1" id="KW-0812">Transmembrane</keyword>
<dbReference type="Proteomes" id="UP000272528">
    <property type="component" value="Chromosome"/>
</dbReference>
<keyword evidence="3" id="KW-1185">Reference proteome</keyword>
<dbReference type="OrthoDB" id="1899479at2"/>
<evidence type="ECO:0000313" key="3">
    <source>
        <dbReference type="Proteomes" id="UP000272528"/>
    </source>
</evidence>